<proteinExistence type="predicted"/>
<dbReference type="Gene3D" id="1.10.340.70">
    <property type="match status" value="1"/>
</dbReference>
<evidence type="ECO:0008006" key="3">
    <source>
        <dbReference type="Google" id="ProtNLM"/>
    </source>
</evidence>
<dbReference type="PANTHER" id="PTHR48475">
    <property type="entry name" value="RIBONUCLEASE H"/>
    <property type="match status" value="1"/>
</dbReference>
<dbReference type="SUPFAM" id="SSF53098">
    <property type="entry name" value="Ribonuclease H-like"/>
    <property type="match status" value="1"/>
</dbReference>
<gene>
    <name evidence="1" type="ORF">CK203_087247</name>
</gene>
<protein>
    <recommendedName>
        <fullName evidence="3">Integrase catalytic domain-containing protein</fullName>
    </recommendedName>
</protein>
<dbReference type="EMBL" id="QGNW01002723">
    <property type="protein sequence ID" value="RVW12037.1"/>
    <property type="molecule type" value="Genomic_DNA"/>
</dbReference>
<organism evidence="1 2">
    <name type="scientific">Vitis vinifera</name>
    <name type="common">Grape</name>
    <dbReference type="NCBI Taxonomy" id="29760"/>
    <lineage>
        <taxon>Eukaryota</taxon>
        <taxon>Viridiplantae</taxon>
        <taxon>Streptophyta</taxon>
        <taxon>Embryophyta</taxon>
        <taxon>Tracheophyta</taxon>
        <taxon>Spermatophyta</taxon>
        <taxon>Magnoliopsida</taxon>
        <taxon>eudicotyledons</taxon>
        <taxon>Gunneridae</taxon>
        <taxon>Pentapetalae</taxon>
        <taxon>rosids</taxon>
        <taxon>Vitales</taxon>
        <taxon>Vitaceae</taxon>
        <taxon>Viteae</taxon>
        <taxon>Vitis</taxon>
    </lineage>
</organism>
<dbReference type="Proteomes" id="UP000288805">
    <property type="component" value="Unassembled WGS sequence"/>
</dbReference>
<evidence type="ECO:0000313" key="2">
    <source>
        <dbReference type="Proteomes" id="UP000288805"/>
    </source>
</evidence>
<dbReference type="InterPro" id="IPR012337">
    <property type="entry name" value="RNaseH-like_sf"/>
</dbReference>
<dbReference type="InterPro" id="IPR036397">
    <property type="entry name" value="RNaseH_sf"/>
</dbReference>
<dbReference type="GO" id="GO:0003676">
    <property type="term" value="F:nucleic acid binding"/>
    <property type="evidence" value="ECO:0007669"/>
    <property type="project" value="InterPro"/>
</dbReference>
<name>A0A438BM39_VITVI</name>
<dbReference type="Gene3D" id="3.30.420.10">
    <property type="entry name" value="Ribonuclease H-like superfamily/Ribonuclease H"/>
    <property type="match status" value="1"/>
</dbReference>
<reference evidence="1 2" key="1">
    <citation type="journal article" date="2018" name="PLoS Genet.">
        <title>Population sequencing reveals clonal diversity and ancestral inbreeding in the grapevine cultivar Chardonnay.</title>
        <authorList>
            <person name="Roach M.J."/>
            <person name="Johnson D.L."/>
            <person name="Bohlmann J."/>
            <person name="van Vuuren H.J."/>
            <person name="Jones S.J."/>
            <person name="Pretorius I.S."/>
            <person name="Schmidt S.A."/>
            <person name="Borneman A.R."/>
        </authorList>
    </citation>
    <scope>NUCLEOTIDE SEQUENCE [LARGE SCALE GENOMIC DNA]</scope>
    <source>
        <strain evidence="2">cv. Chardonnay</strain>
        <tissue evidence="1">Leaf</tissue>
    </source>
</reference>
<dbReference type="InterPro" id="IPR043502">
    <property type="entry name" value="DNA/RNA_pol_sf"/>
</dbReference>
<dbReference type="SUPFAM" id="SSF56672">
    <property type="entry name" value="DNA/RNA polymerases"/>
    <property type="match status" value="1"/>
</dbReference>
<sequence>MPHSIVAPAQVTNDTQARINRIEKRMRLLHVSDVVMNWDGYDDLPVAPLPIEFRMSDIERYTGIRCPHPSWRRTWSDLAQEFLKQYSFNTALYGIKDDIARELWEDFSPSNSKGKKPGPVVPTRPIGPTYLHLPPQPIYATQTTQRPPMQFHHQYRAPPLSRSPTPPGYRADLHCAYHQMAGHDIDNCAALRHAIQDLIDQGLADLGRPSVTIDSFPTHDTRVVPPSPKGVHLIECVGDEIFMMGWDGEAPQLINLYVDLDFIGYTSDQHIPRPFRLTPDGIPRQPSISLVYLQHMPPMTPFILFPEGMHKDALVRALNLIKIDASTTLKGLIHILTTNRATCIMLSNDNLPLKGSDHVRPLYINVACSSHRVPSVLLDNDFALNVYPLATTIALSFFPYDFGPSTQTIRAYDGTQRTVMGTLTAHVMIGLVRYFVLFQVFRIQSSFNLLLGRLGFMRLAPYYIPFTKSHSDDDLHLTGFKFGEVQVVNLEDDNRDMVPMSFDQYNNTLVLSMMRGMSYLLGLGLGHRQERCTSYGATAHGQGYPAGIVLDAFELWITEGFDVVIVTPSSSDWANMFSICFPNEVFDYGLLMDSRGGTDGVTLDDAYTDEMDMIGIGCILDAAPHGLHFAFDLFGVSMLESDGDDFITNVATHDFTSIEGVSNPVDPLFYFDSMSRFVTRYDASTAQIHDIDDVGNPNGPPSGQLDCDSDSEERKVTLVSGNTKSVDFGTSDQPRELKIGSSLSLNESSRLINLLRSYLDVFAWSYEDMPGLDPSIVQHHLPIPPHARPYPKWLANVVFVPKKDNKGTYCYKVKPFGLKNAGATYQKVATTLFHDMMHKDVEKCTFGVTSGKFLGHIVNEHGIEVDLENIRVILDMPAPRTERDIKECLISPPVLVPPTPRHPLLLYLSVSDMALGCMLTQLDDLRKERAIYYLKFDIQYVTQKSVKGSIITNHLASLSVVDDRLIDDDFPNEQFVSVASIGNHIPKSVRLAFFDHHRLTNNVVEYEACIIGLVTTLDLGNQFVDALATLASMIEIPVEMTMQPLLIETRSAPANYCLIGNIEDQVELPWYQFLAYGVYPKSAMAKDRRALRQLATRFIICGNVLYRRSSDSMLLLCIDQATTNRVIREVHAGVYRPHMGGHMLSLKIMRTGYFWLTMEIDCYQFGVDMIRKVSLKSSNGHEYILVAIEYFTKWVKVTSYASLTVAKVAKFIISHIICQYGIPHELISNRGVRFKGEVNTLVQEYGATPFLLVYGMEVALPIEIEVGSLRIDLEHQITEIDWLRARYGQLNLIDEKRLRATDHMHAYQKKMVRSFRKRVKPRKFQKCDLVLRVLRELISDPRGKFKPSRSGPYVIRELTLEGAA</sequence>
<evidence type="ECO:0000313" key="1">
    <source>
        <dbReference type="EMBL" id="RVW12037.1"/>
    </source>
</evidence>
<accession>A0A438BM39</accession>
<comment type="caution">
    <text evidence="1">The sequence shown here is derived from an EMBL/GenBank/DDBJ whole genome shotgun (WGS) entry which is preliminary data.</text>
</comment>
<dbReference type="PANTHER" id="PTHR48475:SF1">
    <property type="entry name" value="RNASE H TYPE-1 DOMAIN-CONTAINING PROTEIN"/>
    <property type="match status" value="1"/>
</dbReference>